<sequence length="216" mass="24793">KKYGLPNGTFLHCTRELKENPIISLMEAYGGKVGHTKDKEFISASYETWIGIRSDEPKRLNGKVDGKQFKCYPLAHEMYSDCGRSINLSCDKQDVLDFWEEMPFDLEIPEHQGNCVDCHKKSNKKLALVYKETPKVFNFTAYLDGQYSEVKAQVLDGKLIERKRFRGYKNTRELIASFDLSEHNPKDYTEESGGCSESCEAFMNSNEPESEMILSK</sequence>
<organism evidence="1">
    <name type="scientific">marine sediment metagenome</name>
    <dbReference type="NCBI Taxonomy" id="412755"/>
    <lineage>
        <taxon>unclassified sequences</taxon>
        <taxon>metagenomes</taxon>
        <taxon>ecological metagenomes</taxon>
    </lineage>
</organism>
<protein>
    <submittedName>
        <fullName evidence="1">Uncharacterized protein</fullName>
    </submittedName>
</protein>
<comment type="caution">
    <text evidence="1">The sequence shown here is derived from an EMBL/GenBank/DDBJ whole genome shotgun (WGS) entry which is preliminary data.</text>
</comment>
<accession>X0VHY1</accession>
<proteinExistence type="predicted"/>
<dbReference type="EMBL" id="BARS01020736">
    <property type="protein sequence ID" value="GAG10822.1"/>
    <property type="molecule type" value="Genomic_DNA"/>
</dbReference>
<gene>
    <name evidence="1" type="ORF">S01H1_33404</name>
</gene>
<dbReference type="AlphaFoldDB" id="X0VHY1"/>
<reference evidence="1" key="1">
    <citation type="journal article" date="2014" name="Front. Microbiol.">
        <title>High frequency of phylogenetically diverse reductive dehalogenase-homologous genes in deep subseafloor sedimentary metagenomes.</title>
        <authorList>
            <person name="Kawai M."/>
            <person name="Futagami T."/>
            <person name="Toyoda A."/>
            <person name="Takaki Y."/>
            <person name="Nishi S."/>
            <person name="Hori S."/>
            <person name="Arai W."/>
            <person name="Tsubouchi T."/>
            <person name="Morono Y."/>
            <person name="Uchiyama I."/>
            <person name="Ito T."/>
            <person name="Fujiyama A."/>
            <person name="Inagaki F."/>
            <person name="Takami H."/>
        </authorList>
    </citation>
    <scope>NUCLEOTIDE SEQUENCE</scope>
    <source>
        <strain evidence="1">Expedition CK06-06</strain>
    </source>
</reference>
<evidence type="ECO:0000313" key="1">
    <source>
        <dbReference type="EMBL" id="GAG10822.1"/>
    </source>
</evidence>
<name>X0VHY1_9ZZZZ</name>
<feature type="non-terminal residue" evidence="1">
    <location>
        <position position="1"/>
    </location>
</feature>